<dbReference type="RefSeq" id="WP_063360024.1">
    <property type="nucleotide sequence ID" value="NZ_AUXZ01000013.1"/>
</dbReference>
<feature type="transmembrane region" description="Helical" evidence="1">
    <location>
        <begin position="36"/>
        <end position="57"/>
    </location>
</feature>
<feature type="transmembrane region" description="Helical" evidence="1">
    <location>
        <begin position="152"/>
        <end position="171"/>
    </location>
</feature>
<evidence type="ECO:0000313" key="3">
    <source>
        <dbReference type="Proteomes" id="UP000076503"/>
    </source>
</evidence>
<protein>
    <recommendedName>
        <fullName evidence="4">DUF3278 domain-containing protein</fullName>
    </recommendedName>
</protein>
<evidence type="ECO:0000313" key="2">
    <source>
        <dbReference type="EMBL" id="KZN55439.1"/>
    </source>
</evidence>
<accession>A0A167GGZ7</accession>
<dbReference type="AlphaFoldDB" id="A0A167GGZ7"/>
<proteinExistence type="predicted"/>
<organism evidence="2 3">
    <name type="scientific">Pseudoalteromonas luteoviolacea H33</name>
    <dbReference type="NCBI Taxonomy" id="1365251"/>
    <lineage>
        <taxon>Bacteria</taxon>
        <taxon>Pseudomonadati</taxon>
        <taxon>Pseudomonadota</taxon>
        <taxon>Gammaproteobacteria</taxon>
        <taxon>Alteromonadales</taxon>
        <taxon>Pseudoalteromonadaceae</taxon>
        <taxon>Pseudoalteromonas</taxon>
    </lineage>
</organism>
<comment type="caution">
    <text evidence="2">The sequence shown here is derived from an EMBL/GenBank/DDBJ whole genome shotgun (WGS) entry which is preliminary data.</text>
</comment>
<dbReference type="Proteomes" id="UP000076503">
    <property type="component" value="Unassembled WGS sequence"/>
</dbReference>
<dbReference type="EMBL" id="AUXZ01000013">
    <property type="protein sequence ID" value="KZN55439.1"/>
    <property type="molecule type" value="Genomic_DNA"/>
</dbReference>
<evidence type="ECO:0008006" key="4">
    <source>
        <dbReference type="Google" id="ProtNLM"/>
    </source>
</evidence>
<keyword evidence="1" id="KW-0812">Transmembrane</keyword>
<feature type="transmembrane region" description="Helical" evidence="1">
    <location>
        <begin position="126"/>
        <end position="146"/>
    </location>
</feature>
<feature type="transmembrane region" description="Helical" evidence="1">
    <location>
        <begin position="69"/>
        <end position="86"/>
    </location>
</feature>
<gene>
    <name evidence="2" type="ORF">N476_06845</name>
</gene>
<keyword evidence="1" id="KW-1133">Transmembrane helix</keyword>
<dbReference type="OrthoDB" id="6313503at2"/>
<dbReference type="PATRIC" id="fig|1365251.3.peg.235"/>
<name>A0A167GGZ7_9GAMM</name>
<sequence length="185" mass="21640">MDNNEFEQLSSLWQSTDKKPMPKMDKVLKRHKRQDVILRLNLCIEMLALIAVSYLLITSALNGLEFIKLTWISFVTVWAVIIFILASRSRLDSLKQLKSQEISTSIEIHKKLIKNEIYRWNLNIKATWAFILIFIMFNITLIYQNGFELNNLLIEAVLIAGLLISIFFFVIKNKKAKEILHTLEQ</sequence>
<evidence type="ECO:0000256" key="1">
    <source>
        <dbReference type="SAM" id="Phobius"/>
    </source>
</evidence>
<reference evidence="2 3" key="1">
    <citation type="submission" date="2013-07" db="EMBL/GenBank/DDBJ databases">
        <title>Comparative Genomic and Metabolomic Analysis of Twelve Strains of Pseudoalteromonas luteoviolacea.</title>
        <authorList>
            <person name="Vynne N.G."/>
            <person name="Mansson M."/>
            <person name="Gram L."/>
        </authorList>
    </citation>
    <scope>NUCLEOTIDE SEQUENCE [LARGE SCALE GENOMIC DNA]</scope>
    <source>
        <strain evidence="2 3">H33</strain>
    </source>
</reference>
<keyword evidence="1" id="KW-0472">Membrane</keyword>